<dbReference type="InterPro" id="IPR029016">
    <property type="entry name" value="GAF-like_dom_sf"/>
</dbReference>
<evidence type="ECO:0000259" key="1">
    <source>
        <dbReference type="PROSITE" id="PS50887"/>
    </source>
</evidence>
<keyword evidence="2" id="KW-0808">Transferase</keyword>
<dbReference type="InterPro" id="IPR050469">
    <property type="entry name" value="Diguanylate_Cyclase"/>
</dbReference>
<accession>A0ABU8H8C4</accession>
<dbReference type="PROSITE" id="PS50887">
    <property type="entry name" value="GGDEF"/>
    <property type="match status" value="1"/>
</dbReference>
<protein>
    <submittedName>
        <fullName evidence="2">Sensor domain-containing diguanylate cyclase</fullName>
        <ecNumber evidence="2">2.7.7.65</ecNumber>
    </submittedName>
</protein>
<dbReference type="InterPro" id="IPR000160">
    <property type="entry name" value="GGDEF_dom"/>
</dbReference>
<dbReference type="Proteomes" id="UP001312865">
    <property type="component" value="Unassembled WGS sequence"/>
</dbReference>
<proteinExistence type="predicted"/>
<dbReference type="CDD" id="cd01949">
    <property type="entry name" value="GGDEF"/>
    <property type="match status" value="1"/>
</dbReference>
<dbReference type="EC" id="2.7.7.65" evidence="2"/>
<evidence type="ECO:0000313" key="2">
    <source>
        <dbReference type="EMBL" id="MEI5905449.1"/>
    </source>
</evidence>
<dbReference type="NCBIfam" id="TIGR00254">
    <property type="entry name" value="GGDEF"/>
    <property type="match status" value="1"/>
</dbReference>
<organism evidence="2 3">
    <name type="scientific">Bacillus spongiae</name>
    <dbReference type="NCBI Taxonomy" id="2683610"/>
    <lineage>
        <taxon>Bacteria</taxon>
        <taxon>Bacillati</taxon>
        <taxon>Bacillota</taxon>
        <taxon>Bacilli</taxon>
        <taxon>Bacillales</taxon>
        <taxon>Bacillaceae</taxon>
        <taxon>Bacillus</taxon>
    </lineage>
</organism>
<dbReference type="Pfam" id="PF00990">
    <property type="entry name" value="GGDEF"/>
    <property type="match status" value="1"/>
</dbReference>
<feature type="domain" description="GGDEF" evidence="1">
    <location>
        <begin position="493"/>
        <end position="620"/>
    </location>
</feature>
<reference evidence="2 3" key="1">
    <citation type="journal article" date="2018" name="J. Microbiol.">
        <title>Bacillus spongiae sp. nov., isolated from sponge of Jeju Island.</title>
        <authorList>
            <person name="Lee G.E."/>
            <person name="Im W.T."/>
            <person name="Park J.S."/>
        </authorList>
    </citation>
    <scope>NUCLEOTIDE SEQUENCE [LARGE SCALE GENOMIC DNA]</scope>
    <source>
        <strain evidence="2 3">135PIL107-10</strain>
    </source>
</reference>
<dbReference type="InterPro" id="IPR043128">
    <property type="entry name" value="Rev_trsase/Diguanyl_cyclase"/>
</dbReference>
<dbReference type="SMART" id="SM00267">
    <property type="entry name" value="GGDEF"/>
    <property type="match status" value="1"/>
</dbReference>
<dbReference type="PANTHER" id="PTHR45138:SF9">
    <property type="entry name" value="DIGUANYLATE CYCLASE DGCM-RELATED"/>
    <property type="match status" value="1"/>
</dbReference>
<dbReference type="EMBL" id="JBBAXC010000001">
    <property type="protein sequence ID" value="MEI5905449.1"/>
    <property type="molecule type" value="Genomic_DNA"/>
</dbReference>
<comment type="caution">
    <text evidence="2">The sequence shown here is derived from an EMBL/GenBank/DDBJ whole genome shotgun (WGS) entry which is preliminary data.</text>
</comment>
<dbReference type="SUPFAM" id="SSF55073">
    <property type="entry name" value="Nucleotide cyclase"/>
    <property type="match status" value="1"/>
</dbReference>
<gene>
    <name evidence="2" type="ORF">WAK64_00020</name>
</gene>
<sequence>MVIRGIEVLQKYKSELFDLINEFEYKEYKNTDWLTKWTLIIQEVFNMKGVTFYLRKEKIFKEMRPLHSNKEKTVTLQEVMELFPDDSLINTENLDKYSQFSSFSQVILLRSMTNEPIALLCFKERWEAIGEINLSNFVAEFCHSSSGLMNKLLTITEIIEEEERYRELFKVTETFHSSMEVDTLLDEIITTLHKVFPSYSSKLLLSNDHQHYADVRIQNFNFDTATSAAMESFVNGVIQVESNLNSGNTVFYAPLRGKQGIYGVMQVSSQHEKLFQKKEIEFIKLLAYTAGSALENAKLYQQSKQLISDLQLINETSHRLNLNLRLSETLAFLNTQIQKSFKTSDIGFVFLKDSKERFKILPGSSDLFRTGNGIEYIHLVEARMSKGNDPLFIGDLKGKYGQSNLVFRSIMAVPMVQHSEMIGFCLVLHQEPYFFSYDMFKLLQSFIHHSTLALTNSMLREKLEEMVITDYLTQLYSRYHLDEFIERSIREDTRGVLLLIDIDDFKHVNDTYGHHIGDKVLIQVAKLLKETVTGKGLGARWGGEEMAVYFPQSRINDVIQIAQDIVEEASRKTQPPITVSCGLAGWDCGHPVSSMNLFMQADEALYEAKREGKNQVIIRG</sequence>
<dbReference type="GO" id="GO:0052621">
    <property type="term" value="F:diguanylate cyclase activity"/>
    <property type="evidence" value="ECO:0007669"/>
    <property type="project" value="UniProtKB-EC"/>
</dbReference>
<dbReference type="SUPFAM" id="SSF55781">
    <property type="entry name" value="GAF domain-like"/>
    <property type="match status" value="2"/>
</dbReference>
<keyword evidence="3" id="KW-1185">Reference proteome</keyword>
<dbReference type="RefSeq" id="WP_336584873.1">
    <property type="nucleotide sequence ID" value="NZ_JBBAXC010000001.1"/>
</dbReference>
<dbReference type="Gene3D" id="3.30.450.40">
    <property type="match status" value="2"/>
</dbReference>
<dbReference type="PANTHER" id="PTHR45138">
    <property type="entry name" value="REGULATORY COMPONENTS OF SENSORY TRANSDUCTION SYSTEM"/>
    <property type="match status" value="1"/>
</dbReference>
<keyword evidence="2" id="KW-0548">Nucleotidyltransferase</keyword>
<dbReference type="InterPro" id="IPR029787">
    <property type="entry name" value="Nucleotide_cyclase"/>
</dbReference>
<evidence type="ECO:0000313" key="3">
    <source>
        <dbReference type="Proteomes" id="UP001312865"/>
    </source>
</evidence>
<dbReference type="Gene3D" id="3.30.70.270">
    <property type="match status" value="1"/>
</dbReference>
<name>A0ABU8H8C4_9BACI</name>